<evidence type="ECO:0000256" key="3">
    <source>
        <dbReference type="ARBA" id="ARBA00023163"/>
    </source>
</evidence>
<feature type="compositionally biased region" description="Polar residues" evidence="6">
    <location>
        <begin position="1623"/>
        <end position="1636"/>
    </location>
</feature>
<dbReference type="Pfam" id="PF00249">
    <property type="entry name" value="Myb_DNA-binding"/>
    <property type="match status" value="1"/>
</dbReference>
<feature type="domain" description="C2H2-type" evidence="7">
    <location>
        <begin position="2060"/>
        <end position="2082"/>
    </location>
</feature>
<dbReference type="InterPro" id="IPR051066">
    <property type="entry name" value="Trans_reg/Corepressor"/>
</dbReference>
<feature type="domain" description="SANT" evidence="9">
    <location>
        <begin position="1854"/>
        <end position="1905"/>
    </location>
</feature>
<dbReference type="InterPro" id="IPR036236">
    <property type="entry name" value="Znf_C2H2_sf"/>
</dbReference>
<feature type="compositionally biased region" description="Low complexity" evidence="6">
    <location>
        <begin position="265"/>
        <end position="297"/>
    </location>
</feature>
<dbReference type="PROSITE" id="PS51156">
    <property type="entry name" value="ELM2"/>
    <property type="match status" value="1"/>
</dbReference>
<dbReference type="PANTHER" id="PTHR16089">
    <property type="entry name" value="REST COREPRESSOR COREST PROTEIN-RELATED"/>
    <property type="match status" value="1"/>
</dbReference>
<feature type="compositionally biased region" description="Low complexity" evidence="6">
    <location>
        <begin position="1959"/>
        <end position="2006"/>
    </location>
</feature>
<dbReference type="Proteomes" id="UP001652621">
    <property type="component" value="Unplaced"/>
</dbReference>
<evidence type="ECO:0000256" key="4">
    <source>
        <dbReference type="ARBA" id="ARBA00023242"/>
    </source>
</evidence>
<evidence type="ECO:0000259" key="9">
    <source>
        <dbReference type="PROSITE" id="PS51293"/>
    </source>
</evidence>
<feature type="compositionally biased region" description="Low complexity" evidence="6">
    <location>
        <begin position="1437"/>
        <end position="1489"/>
    </location>
</feature>
<feature type="domain" description="C2H2-type" evidence="7">
    <location>
        <begin position="467"/>
        <end position="497"/>
    </location>
</feature>
<keyword evidence="5" id="KW-0479">Metal-binding</keyword>
<feature type="region of interest" description="Disordered" evidence="6">
    <location>
        <begin position="136"/>
        <end position="171"/>
    </location>
</feature>
<feature type="region of interest" description="Disordered" evidence="6">
    <location>
        <begin position="1612"/>
        <end position="1663"/>
    </location>
</feature>
<feature type="compositionally biased region" description="Polar residues" evidence="6">
    <location>
        <begin position="136"/>
        <end position="147"/>
    </location>
</feature>
<evidence type="ECO:0000313" key="10">
    <source>
        <dbReference type="Proteomes" id="UP001652621"/>
    </source>
</evidence>
<feature type="region of interest" description="Disordered" evidence="6">
    <location>
        <begin position="1698"/>
        <end position="1717"/>
    </location>
</feature>
<feature type="domain" description="C2H2-type" evidence="7">
    <location>
        <begin position="411"/>
        <end position="438"/>
    </location>
</feature>
<feature type="region of interest" description="Disordered" evidence="6">
    <location>
        <begin position="1127"/>
        <end position="1181"/>
    </location>
</feature>
<feature type="domain" description="C2H2-type" evidence="7">
    <location>
        <begin position="1930"/>
        <end position="1959"/>
    </location>
</feature>
<dbReference type="Gene3D" id="1.10.10.60">
    <property type="entry name" value="Homeodomain-like"/>
    <property type="match status" value="1"/>
</dbReference>
<dbReference type="PROSITE" id="PS51293">
    <property type="entry name" value="SANT"/>
    <property type="match status" value="1"/>
</dbReference>
<dbReference type="InterPro" id="IPR001005">
    <property type="entry name" value="SANT/Myb"/>
</dbReference>
<feature type="region of interest" description="Disordered" evidence="6">
    <location>
        <begin position="2099"/>
        <end position="2123"/>
    </location>
</feature>
<name>A0ABM3UN94_MUSDO</name>
<feature type="region of interest" description="Disordered" evidence="6">
    <location>
        <begin position="1013"/>
        <end position="1054"/>
    </location>
</feature>
<feature type="compositionally biased region" description="Low complexity" evidence="6">
    <location>
        <begin position="939"/>
        <end position="956"/>
    </location>
</feature>
<keyword evidence="11" id="KW-0371">Homeobox</keyword>
<feature type="region of interest" description="Disordered" evidence="6">
    <location>
        <begin position="1956"/>
        <end position="2056"/>
    </location>
</feature>
<evidence type="ECO:0000256" key="2">
    <source>
        <dbReference type="ARBA" id="ARBA00023015"/>
    </source>
</evidence>
<reference evidence="11" key="1">
    <citation type="submission" date="2025-08" db="UniProtKB">
        <authorList>
            <consortium name="RefSeq"/>
        </authorList>
    </citation>
    <scope>IDENTIFICATION</scope>
    <source>
        <strain evidence="11">Aabys</strain>
        <tissue evidence="11">Whole body</tissue>
    </source>
</reference>
<proteinExistence type="predicted"/>
<feature type="domain" description="C2H2-type" evidence="7">
    <location>
        <begin position="439"/>
        <end position="466"/>
    </location>
</feature>
<feature type="compositionally biased region" description="Polar residues" evidence="6">
    <location>
        <begin position="1149"/>
        <end position="1161"/>
    </location>
</feature>
<dbReference type="RefSeq" id="XP_058974989.1">
    <property type="nucleotide sequence ID" value="XM_059119006.1"/>
</dbReference>
<feature type="region of interest" description="Disordered" evidence="6">
    <location>
        <begin position="265"/>
        <end position="316"/>
    </location>
</feature>
<keyword evidence="5" id="KW-0863">Zinc-finger</keyword>
<accession>A0ABM3UN94</accession>
<evidence type="ECO:0000313" key="11">
    <source>
        <dbReference type="RefSeq" id="XP_058974989.1"/>
    </source>
</evidence>
<gene>
    <name evidence="11" type="primary">LOC101899089</name>
</gene>
<feature type="compositionally biased region" description="Polar residues" evidence="6">
    <location>
        <begin position="1128"/>
        <end position="1139"/>
    </location>
</feature>
<feature type="domain" description="C2H2-type" evidence="7">
    <location>
        <begin position="735"/>
        <end position="762"/>
    </location>
</feature>
<dbReference type="SUPFAM" id="SSF46689">
    <property type="entry name" value="Homeodomain-like"/>
    <property type="match status" value="1"/>
</dbReference>
<keyword evidence="3" id="KW-0804">Transcription</keyword>
<dbReference type="SMART" id="SM00717">
    <property type="entry name" value="SANT"/>
    <property type="match status" value="1"/>
</dbReference>
<dbReference type="Pfam" id="PF01448">
    <property type="entry name" value="ELM2"/>
    <property type="match status" value="1"/>
</dbReference>
<feature type="compositionally biased region" description="Gly residues" evidence="6">
    <location>
        <begin position="1283"/>
        <end position="1294"/>
    </location>
</feature>
<comment type="subcellular location">
    <subcellularLocation>
        <location evidence="1">Nucleus</location>
    </subcellularLocation>
</comment>
<feature type="compositionally biased region" description="Low complexity" evidence="6">
    <location>
        <begin position="83"/>
        <end position="102"/>
    </location>
</feature>
<feature type="region of interest" description="Disordered" evidence="6">
    <location>
        <begin position="68"/>
        <end position="102"/>
    </location>
</feature>
<dbReference type="Pfam" id="PF00096">
    <property type="entry name" value="zf-C2H2"/>
    <property type="match status" value="3"/>
</dbReference>
<keyword evidence="11" id="KW-0238">DNA-binding</keyword>
<feature type="region of interest" description="Disordered" evidence="6">
    <location>
        <begin position="806"/>
        <end position="884"/>
    </location>
</feature>
<protein>
    <submittedName>
        <fullName evidence="11">Homeobox protein 5 isoform X1</fullName>
    </submittedName>
</protein>
<dbReference type="Gene3D" id="3.30.160.60">
    <property type="entry name" value="Classic Zinc Finger"/>
    <property type="match status" value="6"/>
</dbReference>
<feature type="compositionally biased region" description="Low complexity" evidence="6">
    <location>
        <begin position="1557"/>
        <end position="1577"/>
    </location>
</feature>
<feature type="region of interest" description="Disordered" evidence="6">
    <location>
        <begin position="497"/>
        <end position="529"/>
    </location>
</feature>
<feature type="region of interest" description="Disordered" evidence="6">
    <location>
        <begin position="939"/>
        <end position="959"/>
    </location>
</feature>
<feature type="region of interest" description="Disordered" evidence="6">
    <location>
        <begin position="758"/>
        <end position="785"/>
    </location>
</feature>
<keyword evidence="10" id="KW-1185">Reference proteome</keyword>
<feature type="region of interest" description="Disordered" evidence="6">
    <location>
        <begin position="577"/>
        <end position="596"/>
    </location>
</feature>
<evidence type="ECO:0000256" key="6">
    <source>
        <dbReference type="SAM" id="MobiDB-lite"/>
    </source>
</evidence>
<feature type="compositionally biased region" description="Low complexity" evidence="6">
    <location>
        <begin position="1162"/>
        <end position="1180"/>
    </location>
</feature>
<dbReference type="GO" id="GO:0003677">
    <property type="term" value="F:DNA binding"/>
    <property type="evidence" value="ECO:0007669"/>
    <property type="project" value="UniProtKB-KW"/>
</dbReference>
<feature type="compositionally biased region" description="Low complexity" evidence="6">
    <location>
        <begin position="840"/>
        <end position="872"/>
    </location>
</feature>
<dbReference type="SMART" id="SM01189">
    <property type="entry name" value="ELM2"/>
    <property type="match status" value="1"/>
</dbReference>
<feature type="compositionally biased region" description="Low complexity" evidence="6">
    <location>
        <begin position="1643"/>
        <end position="1662"/>
    </location>
</feature>
<feature type="region of interest" description="Disordered" evidence="6">
    <location>
        <begin position="1543"/>
        <end position="1578"/>
    </location>
</feature>
<dbReference type="PROSITE" id="PS50157">
    <property type="entry name" value="ZINC_FINGER_C2H2_2"/>
    <property type="match status" value="6"/>
</dbReference>
<keyword evidence="4" id="KW-0539">Nucleus</keyword>
<keyword evidence="2" id="KW-0805">Transcription regulation</keyword>
<feature type="compositionally biased region" description="Low complexity" evidence="6">
    <location>
        <begin position="500"/>
        <end position="519"/>
    </location>
</feature>
<sequence length="2123" mass="229116">MATINSVTKSIHLPLTTSLSSAPRVLMCSASVGTEASVTLHLRDVNSNDSNQSSASSAASHYIGHTTSTAPQQQHQHPHQHSTHQLQQHQTTTPAQSQTTNAQTATTLDNALTIGYPDPEMLADVLGTLQTASLKNTSVSASESTKVNSSKLNGSTSSSSNQNSNSDTIIHTSLNGSLKNRITISKRTSPNSSNNNNNTGNNVTNIGSSSSHRVIASSVQTVSTSTNTTTTSVNKTNSYIKNCLIRSSSCSNTTNITSLAQIMSNSSTSSSNGSNSNNNNSNSNNNHNSLNSQNHSNGTLLQQLNNPASNNTNSCSNSNFSSSSNDSCFSYSSNSSSGNSIARSITSLSHGARKVPCGPLSSSPLSQSAAAAAAGGAAAAASAANSNAANSAKILKKNRSKISAPSRHGPQQCQICNKIFGNASALAKHKLTHSDERKYVCVMCSKAFKRQDHLNGHMMTHRNKKPYECKAEGCGKSYCDARSLRRHTENHHAGIVTPHQNQTLSGSQNNNSNSNLSLSPATANGDASSPDGATCLGTYLSNGGTVVDAATGIALTEEELKALNVPLKTTGVTLLSPTSTTSSMSSTSSITSGPGATITLTDNSGNLEGDGLTREQLDLISKIMRQTKQTTAQVTVSSPTSSQSYKIDTNPQPAVVANQQQQQAPRPRTWNMQLLNSSQNVAITVDEITTDSSASGEAASVVTTKVKEEEIDIDLSNAMSNPQLFNLVKIDQKPVECNLCHRKFKNVPALNGHMRLHGGYFKKDPETKKSEKKENNGPPLQTASIGVRALIEEKIISKRSKDLNKGAFAVPAPPSNNNQGNPTTMRRSISDLDSFLNPKQNTINGQQNHQQQQQQQQQQQMTATSTTTTTTNIKNSPKTMLNMPDMNLPQSIEIYSNNNNKPQQQQQKTMNNIGVGTTTASTSTNSTKLQAITSSSAAAAGAATTINTTTSRSTSTDPKDSTLIELLKRGTRIAVTQKQSNPNMPLGGISRQIITNKNNCSVIIPSEVQVVTTKGKMKKPADEQQMSQQQQHLQQQQQQHQNQNSNTTTTNLTLADGTPLSLTIAQGSDSNSGEVYTVTYTSEAAGGLFGDAEVYNVSEAEMLLQTVDTMQLLSEEANNAADHGLKLESNSLNTPPTTSEHSEHFEVMESSNTSGGNIMDSQQQQQQHYQNTCQQQQQQQTLPNFQHFHSKEQLIMQNSSSSMSTSSSSILSQNNLRSHTLSLPNDLKGHQFAGNLNSPLHSPLAYPTPPSSHENVTQTSPYIEDNHHFGDNQNIFFNESLLSGGGGGGGGNNGPGDQDNDGGLKLKNVLEDHSFDSNIKVEDLLSGSGADTECDLREFAFLDEDQEFLSDSRNATSPLSESFFTSGIGTAEEVKEVLREVLTDDQINLNCESQQENIIDLYYLPGLSLQSQMMPNSEDPLLSSSPRDFGQLKIVNSMQQQQQQTQQMPNIPQQQQQQLQQHLSQNLGYSHQGVSSQQQQQQTSLKLSLDGGQVSTTNDVNQLILSLPPNNLQSSPNVSTTTSSTTTAATTIHYNVQTITTTPQVQSSQNPGNAQISQQQQQPHFMASSQQQQQQQQHINSLNEALMQPIIYATSGTTDKIEIKLEAQPEAISSSCGSSGGSNHLNAPAQHQSSNRILAPSRSGHTYSSLHHSTSTSLQPLSNQTNSILKRRLKAGGLHSSSHDSSNSQSYSKYQALSPYKSKLRKPSRTHYTPAPILNPERKGHGLYCNVLKELGCSLLSFDNFDDFDDDPVGLVDFSDESKVNLGSAYQAAIPAFNQPTQTADIEETVTAELMWRPECQPDEKILMRFIDLSKSSAVPLGSHTEEVALHTLLQAQGNTATAVLNLLQTQSNSFQMKWSSQELECFLKGLEKYGKEFSKISKELTTKSTGECVQMYYFWKKLCVDYKVTHLKTETPPQIQPHTVDPKPYVCEIPDCSASFSSKAALHGHTRIHTYGRNAHSNNQNSNSSSHNQASNSNNSNNNNNPSNNTNPNATTATASSSSANHQHHQHHHGNQNAAGNAGSNALPTTNGGNQTLGGPGNANSKDPNNANNKDITEFPCKVCGKVFNKIKSRSAHMKTHRVTDNETSVQITNNQNHAVQQQHNQQQQQQQHQSQQQQQQP</sequence>
<evidence type="ECO:0000256" key="5">
    <source>
        <dbReference type="PROSITE-ProRule" id="PRU00042"/>
    </source>
</evidence>
<evidence type="ECO:0000259" key="7">
    <source>
        <dbReference type="PROSITE" id="PS50157"/>
    </source>
</evidence>
<evidence type="ECO:0000256" key="1">
    <source>
        <dbReference type="ARBA" id="ARBA00004123"/>
    </source>
</evidence>
<feature type="compositionally biased region" description="Low complexity" evidence="6">
    <location>
        <begin position="2043"/>
        <end position="2055"/>
    </location>
</feature>
<feature type="compositionally biased region" description="Low complexity" evidence="6">
    <location>
        <begin position="1024"/>
        <end position="1053"/>
    </location>
</feature>
<feature type="compositionally biased region" description="Polar residues" evidence="6">
    <location>
        <begin position="1251"/>
        <end position="1261"/>
    </location>
</feature>
<feature type="compositionally biased region" description="Polar residues" evidence="6">
    <location>
        <begin position="1543"/>
        <end position="1556"/>
    </location>
</feature>
<dbReference type="GeneID" id="101899089"/>
<feature type="compositionally biased region" description="Polar residues" evidence="6">
    <location>
        <begin position="815"/>
        <end position="827"/>
    </location>
</feature>
<dbReference type="SUPFAM" id="SSF57667">
    <property type="entry name" value="beta-beta-alpha zinc fingers"/>
    <property type="match status" value="3"/>
</dbReference>
<keyword evidence="5" id="KW-0862">Zinc</keyword>
<dbReference type="InterPro" id="IPR000949">
    <property type="entry name" value="ELM2_dom"/>
</dbReference>
<feature type="compositionally biased region" description="Basic and acidic residues" evidence="6">
    <location>
        <begin position="761"/>
        <end position="775"/>
    </location>
</feature>
<feature type="compositionally biased region" description="Low complexity" evidence="6">
    <location>
        <begin position="188"/>
        <end position="212"/>
    </location>
</feature>
<evidence type="ECO:0000259" key="8">
    <source>
        <dbReference type="PROSITE" id="PS51156"/>
    </source>
</evidence>
<dbReference type="PANTHER" id="PTHR16089:SF40">
    <property type="entry name" value="SUPPRESSOR OF ACTIVATED EGL-4 PROTEIN 1"/>
    <property type="match status" value="1"/>
</dbReference>
<dbReference type="Pfam" id="PF13912">
    <property type="entry name" value="zf-C2H2_6"/>
    <property type="match status" value="1"/>
</dbReference>
<dbReference type="InterPro" id="IPR009057">
    <property type="entry name" value="Homeodomain-like_sf"/>
</dbReference>
<dbReference type="PROSITE" id="PS00028">
    <property type="entry name" value="ZINC_FINGER_C2H2_1"/>
    <property type="match status" value="6"/>
</dbReference>
<feature type="compositionally biased region" description="Low complexity" evidence="6">
    <location>
        <begin position="305"/>
        <end position="316"/>
    </location>
</feature>
<dbReference type="InterPro" id="IPR017884">
    <property type="entry name" value="SANT_dom"/>
</dbReference>
<feature type="compositionally biased region" description="Low complexity" evidence="6">
    <location>
        <begin position="148"/>
        <end position="166"/>
    </location>
</feature>
<dbReference type="SMART" id="SM00355">
    <property type="entry name" value="ZnF_C2H2"/>
    <property type="match status" value="6"/>
</dbReference>
<feature type="region of interest" description="Disordered" evidence="6">
    <location>
        <begin position="1437"/>
        <end position="1492"/>
    </location>
</feature>
<feature type="domain" description="ELM2" evidence="8">
    <location>
        <begin position="1762"/>
        <end position="1851"/>
    </location>
</feature>
<organism evidence="10 11">
    <name type="scientific">Musca domestica</name>
    <name type="common">House fly</name>
    <dbReference type="NCBI Taxonomy" id="7370"/>
    <lineage>
        <taxon>Eukaryota</taxon>
        <taxon>Metazoa</taxon>
        <taxon>Ecdysozoa</taxon>
        <taxon>Arthropoda</taxon>
        <taxon>Hexapoda</taxon>
        <taxon>Insecta</taxon>
        <taxon>Pterygota</taxon>
        <taxon>Neoptera</taxon>
        <taxon>Endopterygota</taxon>
        <taxon>Diptera</taxon>
        <taxon>Brachycera</taxon>
        <taxon>Muscomorpha</taxon>
        <taxon>Muscoidea</taxon>
        <taxon>Muscidae</taxon>
        <taxon>Musca</taxon>
    </lineage>
</organism>
<feature type="compositionally biased region" description="Polar residues" evidence="6">
    <location>
        <begin position="1271"/>
        <end position="1281"/>
    </location>
</feature>
<dbReference type="InterPro" id="IPR013087">
    <property type="entry name" value="Znf_C2H2_type"/>
</dbReference>
<feature type="region of interest" description="Disordered" evidence="6">
    <location>
        <begin position="185"/>
        <end position="212"/>
    </location>
</feature>
<feature type="region of interest" description="Disordered" evidence="6">
    <location>
        <begin position="1221"/>
        <end position="1305"/>
    </location>
</feature>
<feature type="compositionally biased region" description="Low complexity" evidence="6">
    <location>
        <begin position="2016"/>
        <end position="2027"/>
    </location>
</feature>